<organism evidence="2 3">
    <name type="scientific">Nakamurella flava</name>
    <dbReference type="NCBI Taxonomy" id="2576308"/>
    <lineage>
        <taxon>Bacteria</taxon>
        <taxon>Bacillati</taxon>
        <taxon>Actinomycetota</taxon>
        <taxon>Actinomycetes</taxon>
        <taxon>Nakamurellales</taxon>
        <taxon>Nakamurellaceae</taxon>
        <taxon>Nakamurella</taxon>
    </lineage>
</organism>
<comment type="caution">
    <text evidence="2">The sequence shown here is derived from an EMBL/GenBank/DDBJ whole genome shotgun (WGS) entry which is preliminary data.</text>
</comment>
<dbReference type="PANTHER" id="PTHR37809">
    <property type="entry name" value="RIBOSOMAL PROTEIN S12 METHYLTHIOTRANSFERASE ACCESSORY FACTOR YCAO"/>
    <property type="match status" value="1"/>
</dbReference>
<evidence type="ECO:0000259" key="1">
    <source>
        <dbReference type="PROSITE" id="PS51664"/>
    </source>
</evidence>
<evidence type="ECO:0000313" key="2">
    <source>
        <dbReference type="EMBL" id="TKV59295.1"/>
    </source>
</evidence>
<protein>
    <recommendedName>
        <fullName evidence="1">YcaO domain-containing protein</fullName>
    </recommendedName>
</protein>
<dbReference type="PROSITE" id="PS51664">
    <property type="entry name" value="YCAO"/>
    <property type="match status" value="1"/>
</dbReference>
<keyword evidence="3" id="KW-1185">Reference proteome</keyword>
<sequence length="448" mass="48183">MPTALPMTHLVDPHCGVVRAVRDFPRLPGLPDEFVSCVADVADTRRFADWPTDRIAAGTAFGDREVAWSAAVGEAVERYCGNNVPPDLPVATSRQLTDAGVDHTTPAELPAFHRAQFDRPGFPYLPFTADAPVRWATGQLPDGAPVRVPAGLIYLNYHRGPRRDDPRTHHLNYTGIATGVGSADATARGLAECLERDAMTTWWLLDRGGTPIDTDSVPGLRTDLVGCPFDLRLIALPSDFGPAVVGALVIDRSNAIPAAGFSANVDPARAARKAVLEALQVWIATHGLLEPDGPSRRAVAAGIFHPRAYLPHRPDRDYLTVAGDHFENVRDLAAQTQLWLDRRLHPLADRFTGRGPAIPVDAVPTSGWPETRQRLAAAGHRVITVDVTTPDVAETGLTVMRVLVTGLQPNSPAAFPYLGTRRLARLAAAAGRPAPAPWTVTLAPPPHN</sequence>
<gene>
    <name evidence="2" type="ORF">FDO65_11330</name>
</gene>
<proteinExistence type="predicted"/>
<dbReference type="Gene3D" id="3.30.40.250">
    <property type="match status" value="1"/>
</dbReference>
<dbReference type="Pfam" id="PF02624">
    <property type="entry name" value="YcaO"/>
    <property type="match status" value="1"/>
</dbReference>
<name>A0A4V6CRX9_9ACTN</name>
<dbReference type="AlphaFoldDB" id="A0A4V6CRX9"/>
<dbReference type="Gene3D" id="3.30.160.660">
    <property type="match status" value="1"/>
</dbReference>
<dbReference type="EMBL" id="SZZH01000002">
    <property type="protein sequence ID" value="TKV59295.1"/>
    <property type="molecule type" value="Genomic_DNA"/>
</dbReference>
<evidence type="ECO:0000313" key="3">
    <source>
        <dbReference type="Proteomes" id="UP000306985"/>
    </source>
</evidence>
<feature type="domain" description="YcaO" evidence="1">
    <location>
        <begin position="58"/>
        <end position="448"/>
    </location>
</feature>
<accession>A0A4V6CRX9</accession>
<dbReference type="Gene3D" id="3.30.1330.230">
    <property type="match status" value="1"/>
</dbReference>
<dbReference type="PANTHER" id="PTHR37809:SF1">
    <property type="entry name" value="RIBOSOMAL PROTEIN S12 METHYLTHIOTRANSFERASE ACCESSORY FACTOR YCAO"/>
    <property type="match status" value="1"/>
</dbReference>
<dbReference type="Proteomes" id="UP000306985">
    <property type="component" value="Unassembled WGS sequence"/>
</dbReference>
<dbReference type="OrthoDB" id="2379922at2"/>
<dbReference type="InterPro" id="IPR003776">
    <property type="entry name" value="YcaO-like_dom"/>
</dbReference>
<reference evidence="2 3" key="1">
    <citation type="submission" date="2019-05" db="EMBL/GenBank/DDBJ databases">
        <title>Nakamurella sp. N5BH11, whole genome shotgun sequence.</title>
        <authorList>
            <person name="Tuo L."/>
        </authorList>
    </citation>
    <scope>NUCLEOTIDE SEQUENCE [LARGE SCALE GENOMIC DNA]</scope>
    <source>
        <strain evidence="2 3">N5BH11</strain>
    </source>
</reference>